<evidence type="ECO:0000313" key="2">
    <source>
        <dbReference type="Proteomes" id="UP000828390"/>
    </source>
</evidence>
<dbReference type="Proteomes" id="UP000828390">
    <property type="component" value="Unassembled WGS sequence"/>
</dbReference>
<keyword evidence="2" id="KW-1185">Reference proteome</keyword>
<reference evidence="1" key="2">
    <citation type="submission" date="2020-11" db="EMBL/GenBank/DDBJ databases">
        <authorList>
            <person name="McCartney M.A."/>
            <person name="Auch B."/>
            <person name="Kono T."/>
            <person name="Mallez S."/>
            <person name="Becker A."/>
            <person name="Gohl D.M."/>
            <person name="Silverstein K.A.T."/>
            <person name="Koren S."/>
            <person name="Bechman K.B."/>
            <person name="Herman A."/>
            <person name="Abrahante J.E."/>
            <person name="Garbe J."/>
        </authorList>
    </citation>
    <scope>NUCLEOTIDE SEQUENCE</scope>
    <source>
        <strain evidence="1">Duluth1</strain>
        <tissue evidence="1">Whole animal</tissue>
    </source>
</reference>
<accession>A0A9D4IGH4</accession>
<organism evidence="1 2">
    <name type="scientific">Dreissena polymorpha</name>
    <name type="common">Zebra mussel</name>
    <name type="synonym">Mytilus polymorpha</name>
    <dbReference type="NCBI Taxonomy" id="45954"/>
    <lineage>
        <taxon>Eukaryota</taxon>
        <taxon>Metazoa</taxon>
        <taxon>Spiralia</taxon>
        <taxon>Lophotrochozoa</taxon>
        <taxon>Mollusca</taxon>
        <taxon>Bivalvia</taxon>
        <taxon>Autobranchia</taxon>
        <taxon>Heteroconchia</taxon>
        <taxon>Euheterodonta</taxon>
        <taxon>Imparidentia</taxon>
        <taxon>Neoheterodontei</taxon>
        <taxon>Myida</taxon>
        <taxon>Dreissenoidea</taxon>
        <taxon>Dreissenidae</taxon>
        <taxon>Dreissena</taxon>
    </lineage>
</organism>
<dbReference type="EMBL" id="JAIWYP010000009">
    <property type="protein sequence ID" value="KAH3774546.1"/>
    <property type="molecule type" value="Genomic_DNA"/>
</dbReference>
<evidence type="ECO:0000313" key="1">
    <source>
        <dbReference type="EMBL" id="KAH3774546.1"/>
    </source>
</evidence>
<protein>
    <submittedName>
        <fullName evidence="1">Uncharacterized protein</fullName>
    </submittedName>
</protein>
<gene>
    <name evidence="1" type="ORF">DPMN_175928</name>
</gene>
<dbReference type="AlphaFoldDB" id="A0A9D4IGH4"/>
<name>A0A9D4IGH4_DREPO</name>
<sequence>MGEDGDGDVVQDTVSDDIMEDHMIGDRTLVQNDSRPYMCNVCPGTWFYLY</sequence>
<comment type="caution">
    <text evidence="1">The sequence shown here is derived from an EMBL/GenBank/DDBJ whole genome shotgun (WGS) entry which is preliminary data.</text>
</comment>
<proteinExistence type="predicted"/>
<reference evidence="1" key="1">
    <citation type="journal article" date="2019" name="bioRxiv">
        <title>The Genome of the Zebra Mussel, Dreissena polymorpha: A Resource for Invasive Species Research.</title>
        <authorList>
            <person name="McCartney M.A."/>
            <person name="Auch B."/>
            <person name="Kono T."/>
            <person name="Mallez S."/>
            <person name="Zhang Y."/>
            <person name="Obille A."/>
            <person name="Becker A."/>
            <person name="Abrahante J.E."/>
            <person name="Garbe J."/>
            <person name="Badalamenti J.P."/>
            <person name="Herman A."/>
            <person name="Mangelson H."/>
            <person name="Liachko I."/>
            <person name="Sullivan S."/>
            <person name="Sone E.D."/>
            <person name="Koren S."/>
            <person name="Silverstein K.A.T."/>
            <person name="Beckman K.B."/>
            <person name="Gohl D.M."/>
        </authorList>
    </citation>
    <scope>NUCLEOTIDE SEQUENCE</scope>
    <source>
        <strain evidence="1">Duluth1</strain>
        <tissue evidence="1">Whole animal</tissue>
    </source>
</reference>